<sequence>MVDDPVALCPRHVILPIIFIPGIMGSRLRNRKNKVVWQPGTESWDEGWNALGLLFRGGQGKRRMIVGDTNEYFDPTFLEVAHQTDGGIWDRGWGGLLSSYLPFLNWLNDEYLVKLDNCLVMAKFQVWAFPYNWTASNLYSASKPINKEHGNLSDVVTRAIKDCEQLGQEIGREVLKPIILTHSMGGLVARAFTQILGHADMVHGVIHGVMPTHGAPELYKRIRGGFEGATSGVLGKNAHQVTATAGNCAGPLELAPNKWHRGVDGRRDWLSAVEPDGRRMSLPIADPYSEIYENEVDYWRLIVKEYLNPGGDPTGALAFKNFLLQLDDAKSFHDQLGPSGFHPNTRMFYGTGRQTRDRVDWTVALHRGPVPASGTYRGATVDPWWGDQWQTRLLGPSGDSDYIALLEMSGPNAAGDGTVHAGSGSQSGQMAEAVTDGLEHQAAFDSLSARTLTVEWLKEMVEEMLADA</sequence>
<organism evidence="1 2">
    <name type="scientific">Paracoccus lutimaris</name>
    <dbReference type="NCBI Taxonomy" id="1490030"/>
    <lineage>
        <taxon>Bacteria</taxon>
        <taxon>Pseudomonadati</taxon>
        <taxon>Pseudomonadota</taxon>
        <taxon>Alphaproteobacteria</taxon>
        <taxon>Rhodobacterales</taxon>
        <taxon>Paracoccaceae</taxon>
        <taxon>Paracoccus</taxon>
    </lineage>
</organism>
<dbReference type="EMBL" id="QPJL01000061">
    <property type="protein sequence ID" value="RCW77723.1"/>
    <property type="molecule type" value="Genomic_DNA"/>
</dbReference>
<evidence type="ECO:0000313" key="1">
    <source>
        <dbReference type="EMBL" id="RCW77723.1"/>
    </source>
</evidence>
<dbReference type="Gene3D" id="3.40.50.1820">
    <property type="entry name" value="alpha/beta hydrolase"/>
    <property type="match status" value="1"/>
</dbReference>
<gene>
    <name evidence="1" type="ORF">DFP89_1613</name>
</gene>
<dbReference type="SUPFAM" id="SSF53474">
    <property type="entry name" value="alpha/beta-Hydrolases"/>
    <property type="match status" value="1"/>
</dbReference>
<dbReference type="InterPro" id="IPR029058">
    <property type="entry name" value="AB_hydrolase_fold"/>
</dbReference>
<dbReference type="RefSeq" id="WP_114351004.1">
    <property type="nucleotide sequence ID" value="NZ_QPJL01000061.1"/>
</dbReference>
<comment type="caution">
    <text evidence="1">The sequence shown here is derived from an EMBL/GenBank/DDBJ whole genome shotgun (WGS) entry which is preliminary data.</text>
</comment>
<accession>A0A368YBU4</accession>
<reference evidence="1 2" key="1">
    <citation type="submission" date="2018-07" db="EMBL/GenBank/DDBJ databases">
        <title>Genomic Encyclopedia of Type Strains, Phase III (KMG-III): the genomes of soil and plant-associated and newly described type strains.</title>
        <authorList>
            <person name="Whitman W."/>
        </authorList>
    </citation>
    <scope>NUCLEOTIDE SEQUENCE [LARGE SCALE GENOMIC DNA]</scope>
    <source>
        <strain evidence="1 2">CECT 8525</strain>
    </source>
</reference>
<dbReference type="AlphaFoldDB" id="A0A368YBU4"/>
<evidence type="ECO:0000313" key="2">
    <source>
        <dbReference type="Proteomes" id="UP000253345"/>
    </source>
</evidence>
<protein>
    <recommendedName>
        <fullName evidence="3">Lecithin:cholesterol acyltransferase</fullName>
    </recommendedName>
</protein>
<proteinExistence type="predicted"/>
<dbReference type="OrthoDB" id="7353193at2"/>
<dbReference type="Proteomes" id="UP000253345">
    <property type="component" value="Unassembled WGS sequence"/>
</dbReference>
<name>A0A368YBU4_9RHOB</name>
<keyword evidence="2" id="KW-1185">Reference proteome</keyword>
<evidence type="ECO:0008006" key="3">
    <source>
        <dbReference type="Google" id="ProtNLM"/>
    </source>
</evidence>